<reference evidence="1" key="1">
    <citation type="submission" date="2020-10" db="EMBL/GenBank/DDBJ databases">
        <title>Unveiling of a novel bifunctional photoreceptor, Dualchrome1, isolated from a cosmopolitan green alga.</title>
        <authorList>
            <person name="Suzuki S."/>
            <person name="Kawachi M."/>
        </authorList>
    </citation>
    <scope>NUCLEOTIDE SEQUENCE</scope>
    <source>
        <strain evidence="1">NIES 2893</strain>
    </source>
</reference>
<evidence type="ECO:0008006" key="3">
    <source>
        <dbReference type="Google" id="ProtNLM"/>
    </source>
</evidence>
<name>A0A830H8N8_9CHLO</name>
<comment type="caution">
    <text evidence="1">The sequence shown here is derived from an EMBL/GenBank/DDBJ whole genome shotgun (WGS) entry which is preliminary data.</text>
</comment>
<dbReference type="InterPro" id="IPR027417">
    <property type="entry name" value="P-loop_NTPase"/>
</dbReference>
<protein>
    <recommendedName>
        <fullName evidence="3">CobW/HypB/UreG nucleotide-binding domain-containing protein</fullName>
    </recommendedName>
</protein>
<gene>
    <name evidence="1" type="ORF">PPROV_000026300</name>
</gene>
<accession>A0A830H8N8</accession>
<dbReference type="PANTHER" id="PTHR42869">
    <property type="entry name" value="SLL0572 PROTEIN"/>
    <property type="match status" value="1"/>
</dbReference>
<dbReference type="InterPro" id="IPR053199">
    <property type="entry name" value="cDPG_synthetase-like"/>
</dbReference>
<dbReference type="AlphaFoldDB" id="A0A830H8N8"/>
<organism evidence="1 2">
    <name type="scientific">Pycnococcus provasolii</name>
    <dbReference type="NCBI Taxonomy" id="41880"/>
    <lineage>
        <taxon>Eukaryota</taxon>
        <taxon>Viridiplantae</taxon>
        <taxon>Chlorophyta</taxon>
        <taxon>Pseudoscourfieldiophyceae</taxon>
        <taxon>Pseudoscourfieldiales</taxon>
        <taxon>Pycnococcaceae</taxon>
        <taxon>Pycnococcus</taxon>
    </lineage>
</organism>
<keyword evidence="2" id="KW-1185">Reference proteome</keyword>
<dbReference type="Proteomes" id="UP000660262">
    <property type="component" value="Unassembled WGS sequence"/>
</dbReference>
<proteinExistence type="predicted"/>
<dbReference type="EMBL" id="BNJQ01000001">
    <property type="protein sequence ID" value="GHP01507.1"/>
    <property type="molecule type" value="Genomic_DNA"/>
</dbReference>
<dbReference type="SUPFAM" id="SSF52540">
    <property type="entry name" value="P-loop containing nucleoside triphosphate hydrolases"/>
    <property type="match status" value="1"/>
</dbReference>
<dbReference type="OrthoDB" id="38364at2759"/>
<sequence>MAGVSIEMPASRVRCVILGAAGRDFHLFLTCFKDNPHVDVVAFTCTQIPFLERRTIFPFPLSGPLYPGGVPIVPEFELEHLLAGATPHVDKVILAYSDISVDAVDKLRQRVASASPTTAFIPYTDDEAILQKSLLRPRTRAKVLAITGVRTGVGKSQASRYAMKYLTQQEGLKVVSLRHPMPYGNLIEERVQKFSSYEDLERQHVTIEEREEYEPYIAVGLSVYAGVDYQAILDVAESESPDVILFDGGNNDLPFIKPDLYIVVADPFRPGHETTYFPGNFNFTHADVVLINKTDSAPRNGVRGLMQSAHSRNPTASIVVSRSPPTLIREESSCHLARHDDRFPEQRPEHIIQKGCHVLCVEDGPSCTHGGMPFGAATFAALEAGACEIVDPRPFLKGSLVDVFNKYEGLGPLLPCMGYSPEQVEDLKETINATICDTVVCGTPIDLRRVLGDGQLNKPLVRVRYELCDVPEDEVKELMSKQPFEQEVTGRFSDILHKFADLVRHDANPQSVPTIQQFIASGGNPL</sequence>
<evidence type="ECO:0000313" key="2">
    <source>
        <dbReference type="Proteomes" id="UP000660262"/>
    </source>
</evidence>
<evidence type="ECO:0000313" key="1">
    <source>
        <dbReference type="EMBL" id="GHP01507.1"/>
    </source>
</evidence>
<dbReference type="PANTHER" id="PTHR42869:SF1">
    <property type="entry name" value="SLL0572 PROTEIN"/>
    <property type="match status" value="1"/>
</dbReference>